<reference evidence="4" key="1">
    <citation type="journal article" date="2019" name="Int. J. Syst. Evol. Microbiol.">
        <title>The Global Catalogue of Microorganisms (GCM) 10K type strain sequencing project: providing services to taxonomists for standard genome sequencing and annotation.</title>
        <authorList>
            <consortium name="The Broad Institute Genomics Platform"/>
            <consortium name="The Broad Institute Genome Sequencing Center for Infectious Disease"/>
            <person name="Wu L."/>
            <person name="Ma J."/>
        </authorList>
    </citation>
    <scope>NUCLEOTIDE SEQUENCE [LARGE SCALE GENOMIC DNA]</scope>
    <source>
        <strain evidence="4">NBRC 110044</strain>
    </source>
</reference>
<dbReference type="RefSeq" id="WP_284196791.1">
    <property type="nucleotide sequence ID" value="NZ_BSOG01000002.1"/>
</dbReference>
<keyword evidence="1" id="KW-0812">Transmembrane</keyword>
<evidence type="ECO:0000313" key="3">
    <source>
        <dbReference type="EMBL" id="GLR13702.1"/>
    </source>
</evidence>
<name>A0ABQ5YGU0_9NEIS</name>
<dbReference type="EMBL" id="BSOG01000002">
    <property type="protein sequence ID" value="GLR13702.1"/>
    <property type="molecule type" value="Genomic_DNA"/>
</dbReference>
<feature type="chain" id="PRO_5046458966" description="Phage coat protein" evidence="2">
    <location>
        <begin position="22"/>
        <end position="71"/>
    </location>
</feature>
<accession>A0ABQ5YGU0</accession>
<dbReference type="Proteomes" id="UP001156706">
    <property type="component" value="Unassembled WGS sequence"/>
</dbReference>
<keyword evidence="4" id="KW-1185">Reference proteome</keyword>
<evidence type="ECO:0000313" key="4">
    <source>
        <dbReference type="Proteomes" id="UP001156706"/>
    </source>
</evidence>
<protein>
    <recommendedName>
        <fullName evidence="5">Phage coat protein</fullName>
    </recommendedName>
</protein>
<evidence type="ECO:0008006" key="5">
    <source>
        <dbReference type="Google" id="ProtNLM"/>
    </source>
</evidence>
<sequence>MSNKQKLLSLFAAAAVLPAQAAVTMPTVDPTSDIGTVVTWGIALMGVIFGAYLAMPLAAKAFKAVQGFIGR</sequence>
<evidence type="ECO:0000256" key="2">
    <source>
        <dbReference type="SAM" id="SignalP"/>
    </source>
</evidence>
<organism evidence="3 4">
    <name type="scientific">Chitinimonas prasina</name>
    <dbReference type="NCBI Taxonomy" id="1434937"/>
    <lineage>
        <taxon>Bacteria</taxon>
        <taxon>Pseudomonadati</taxon>
        <taxon>Pseudomonadota</taxon>
        <taxon>Betaproteobacteria</taxon>
        <taxon>Neisseriales</taxon>
        <taxon>Chitinibacteraceae</taxon>
        <taxon>Chitinimonas</taxon>
    </lineage>
</organism>
<evidence type="ECO:0000256" key="1">
    <source>
        <dbReference type="SAM" id="Phobius"/>
    </source>
</evidence>
<gene>
    <name evidence="3" type="ORF">GCM10007907_24920</name>
</gene>
<keyword evidence="2" id="KW-0732">Signal</keyword>
<proteinExistence type="predicted"/>
<keyword evidence="1" id="KW-0472">Membrane</keyword>
<comment type="caution">
    <text evidence="3">The sequence shown here is derived from an EMBL/GenBank/DDBJ whole genome shotgun (WGS) entry which is preliminary data.</text>
</comment>
<keyword evidence="1" id="KW-1133">Transmembrane helix</keyword>
<feature type="transmembrane region" description="Helical" evidence="1">
    <location>
        <begin position="37"/>
        <end position="55"/>
    </location>
</feature>
<feature type="signal peptide" evidence="2">
    <location>
        <begin position="1"/>
        <end position="21"/>
    </location>
</feature>